<dbReference type="CDD" id="cd07377">
    <property type="entry name" value="WHTH_GntR"/>
    <property type="match status" value="1"/>
</dbReference>
<dbReference type="SUPFAM" id="SSF64288">
    <property type="entry name" value="Chorismate lyase-like"/>
    <property type="match status" value="1"/>
</dbReference>
<dbReference type="GO" id="GO:0045892">
    <property type="term" value="P:negative regulation of DNA-templated transcription"/>
    <property type="evidence" value="ECO:0007669"/>
    <property type="project" value="TreeGrafter"/>
</dbReference>
<dbReference type="Proteomes" id="UP000046176">
    <property type="component" value="Unassembled WGS sequence"/>
</dbReference>
<dbReference type="RefSeq" id="WP_210166414.1">
    <property type="nucleotide sequence ID" value="NZ_CCRH01000034.1"/>
</dbReference>
<dbReference type="EMBL" id="CCRK01000028">
    <property type="protein sequence ID" value="CDZ54853.1"/>
    <property type="molecule type" value="Genomic_DNA"/>
</dbReference>
<evidence type="ECO:0000256" key="1">
    <source>
        <dbReference type="ARBA" id="ARBA00023015"/>
    </source>
</evidence>
<dbReference type="Proteomes" id="UP000039660">
    <property type="component" value="Unassembled WGS sequence"/>
</dbReference>
<protein>
    <submittedName>
        <fullName evidence="6">Transcriptional regulator</fullName>
    </submittedName>
</protein>
<dbReference type="SUPFAM" id="SSF46785">
    <property type="entry name" value="Winged helix' DNA-binding domain"/>
    <property type="match status" value="1"/>
</dbReference>
<dbReference type="InterPro" id="IPR011663">
    <property type="entry name" value="UTRA"/>
</dbReference>
<dbReference type="InterPro" id="IPR028978">
    <property type="entry name" value="Chorismate_lyase_/UTRA_dom_sf"/>
</dbReference>
<gene>
    <name evidence="5" type="ORF">NGAL_HAMBI1145_59270</name>
    <name evidence="6" type="ORF">NGAL_HAMBI1189_57210</name>
</gene>
<dbReference type="InterPro" id="IPR036388">
    <property type="entry name" value="WH-like_DNA-bd_sf"/>
</dbReference>
<organism evidence="6 7">
    <name type="scientific">Neorhizobium galegae bv. officinalis</name>
    <dbReference type="NCBI Taxonomy" id="323656"/>
    <lineage>
        <taxon>Bacteria</taxon>
        <taxon>Pseudomonadati</taxon>
        <taxon>Pseudomonadota</taxon>
        <taxon>Alphaproteobacteria</taxon>
        <taxon>Hyphomicrobiales</taxon>
        <taxon>Rhizobiaceae</taxon>
        <taxon>Rhizobium/Agrobacterium group</taxon>
        <taxon>Neorhizobium</taxon>
    </lineage>
</organism>
<name>A0A0T7H604_NEOGA</name>
<dbReference type="GO" id="GO:0003700">
    <property type="term" value="F:DNA-binding transcription factor activity"/>
    <property type="evidence" value="ECO:0007669"/>
    <property type="project" value="InterPro"/>
</dbReference>
<proteinExistence type="predicted"/>
<accession>A0A0T7H604</accession>
<evidence type="ECO:0000256" key="3">
    <source>
        <dbReference type="ARBA" id="ARBA00023163"/>
    </source>
</evidence>
<keyword evidence="2" id="KW-0238">DNA-binding</keyword>
<dbReference type="PROSITE" id="PS50949">
    <property type="entry name" value="HTH_GNTR"/>
    <property type="match status" value="1"/>
</dbReference>
<dbReference type="EMBL" id="CCRH01000034">
    <property type="protein sequence ID" value="CDZ41503.1"/>
    <property type="molecule type" value="Genomic_DNA"/>
</dbReference>
<dbReference type="InterPro" id="IPR000524">
    <property type="entry name" value="Tscrpt_reg_HTH_GntR"/>
</dbReference>
<reference evidence="7 8" key="1">
    <citation type="submission" date="2014-08" db="EMBL/GenBank/DDBJ databases">
        <authorList>
            <person name="Chen Y.-H."/>
        </authorList>
    </citation>
    <scope>NUCLEOTIDE SEQUENCE [LARGE SCALE GENOMIC DNA]</scope>
</reference>
<dbReference type="Gene3D" id="3.40.1410.10">
    <property type="entry name" value="Chorismate lyase-like"/>
    <property type="match status" value="1"/>
</dbReference>
<dbReference type="Pfam" id="PF00392">
    <property type="entry name" value="GntR"/>
    <property type="match status" value="1"/>
</dbReference>
<dbReference type="PRINTS" id="PR00035">
    <property type="entry name" value="HTHGNTR"/>
</dbReference>
<dbReference type="InterPro" id="IPR050679">
    <property type="entry name" value="Bact_HTH_transcr_reg"/>
</dbReference>
<evidence type="ECO:0000313" key="6">
    <source>
        <dbReference type="EMBL" id="CDZ54853.1"/>
    </source>
</evidence>
<dbReference type="Gene3D" id="1.10.10.10">
    <property type="entry name" value="Winged helix-like DNA-binding domain superfamily/Winged helix DNA-binding domain"/>
    <property type="match status" value="1"/>
</dbReference>
<dbReference type="PANTHER" id="PTHR44846">
    <property type="entry name" value="MANNOSYL-D-GLYCERATE TRANSPORT/METABOLISM SYSTEM REPRESSOR MNGR-RELATED"/>
    <property type="match status" value="1"/>
</dbReference>
<dbReference type="SMART" id="SM00345">
    <property type="entry name" value="HTH_GNTR"/>
    <property type="match status" value="1"/>
</dbReference>
<keyword evidence="3" id="KW-0804">Transcription</keyword>
<dbReference type="InterPro" id="IPR036390">
    <property type="entry name" value="WH_DNA-bd_sf"/>
</dbReference>
<evidence type="ECO:0000313" key="7">
    <source>
        <dbReference type="Proteomes" id="UP000039660"/>
    </source>
</evidence>
<dbReference type="Pfam" id="PF07702">
    <property type="entry name" value="UTRA"/>
    <property type="match status" value="1"/>
</dbReference>
<evidence type="ECO:0000313" key="5">
    <source>
        <dbReference type="EMBL" id="CDZ41503.1"/>
    </source>
</evidence>
<dbReference type="GO" id="GO:0003677">
    <property type="term" value="F:DNA binding"/>
    <property type="evidence" value="ECO:0007669"/>
    <property type="project" value="UniProtKB-KW"/>
</dbReference>
<keyword evidence="1" id="KW-0805">Transcription regulation</keyword>
<evidence type="ECO:0000256" key="2">
    <source>
        <dbReference type="ARBA" id="ARBA00023125"/>
    </source>
</evidence>
<sequence>MNTLQLGASSISLHERVREELLRRVKNGIYAPGDSIPSTASLSEEFGVSAITVKRALRDLQAAGALSAVPGKGTFVKDQRRFLRELDVWMSSIDNARGLGFKPTMELLSITREKIIDSTMNVFGPPEEAMMCVRKTIFADGSPIMYDATYLSSDVSDDIVEEFGERFVTDALERHSIVIQNTRLIVDAAPAMGKAEDIFGIPSGYPMLRRLYKITTSDPGVTVFGVVVSPFDRLACSINLPGDVT</sequence>
<dbReference type="AlphaFoldDB" id="A0A0T7H604"/>
<dbReference type="PANTHER" id="PTHR44846:SF1">
    <property type="entry name" value="MANNOSYL-D-GLYCERATE TRANSPORT_METABOLISM SYSTEM REPRESSOR MNGR-RELATED"/>
    <property type="match status" value="1"/>
</dbReference>
<feature type="domain" description="HTH gntR-type" evidence="4">
    <location>
        <begin position="11"/>
        <end position="79"/>
    </location>
</feature>
<evidence type="ECO:0000259" key="4">
    <source>
        <dbReference type="PROSITE" id="PS50949"/>
    </source>
</evidence>
<evidence type="ECO:0000313" key="8">
    <source>
        <dbReference type="Proteomes" id="UP000046176"/>
    </source>
</evidence>